<dbReference type="EMBL" id="QKSB01000008">
    <property type="protein sequence ID" value="PZE16430.1"/>
    <property type="molecule type" value="Genomic_DNA"/>
</dbReference>
<feature type="domain" description="UvrD-like helicase C-terminal" evidence="11">
    <location>
        <begin position="489"/>
        <end position="743"/>
    </location>
</feature>
<evidence type="ECO:0000256" key="3">
    <source>
        <dbReference type="ARBA" id="ARBA00022806"/>
    </source>
</evidence>
<dbReference type="GO" id="GO:0000725">
    <property type="term" value="P:recombinational repair"/>
    <property type="evidence" value="ECO:0007669"/>
    <property type="project" value="TreeGrafter"/>
</dbReference>
<dbReference type="OrthoDB" id="9810135at2"/>
<dbReference type="PROSITE" id="PS51217">
    <property type="entry name" value="UVRD_HELICASE_CTER"/>
    <property type="match status" value="1"/>
</dbReference>
<evidence type="ECO:0000313" key="12">
    <source>
        <dbReference type="EMBL" id="PZE16430.1"/>
    </source>
</evidence>
<comment type="catalytic activity">
    <reaction evidence="8">
        <text>ATP + H2O = ADP + phosphate + H(+)</text>
        <dbReference type="Rhea" id="RHEA:13065"/>
        <dbReference type="ChEBI" id="CHEBI:15377"/>
        <dbReference type="ChEBI" id="CHEBI:15378"/>
        <dbReference type="ChEBI" id="CHEBI:30616"/>
        <dbReference type="ChEBI" id="CHEBI:43474"/>
        <dbReference type="ChEBI" id="CHEBI:456216"/>
        <dbReference type="EC" id="5.6.2.4"/>
    </reaction>
</comment>
<dbReference type="GO" id="GO:0016887">
    <property type="term" value="F:ATP hydrolysis activity"/>
    <property type="evidence" value="ECO:0007669"/>
    <property type="project" value="RHEA"/>
</dbReference>
<dbReference type="InterPro" id="IPR014016">
    <property type="entry name" value="UvrD-like_ATP-bd"/>
</dbReference>
<feature type="domain" description="UvrD-like helicase ATP-binding" evidence="10">
    <location>
        <begin position="1"/>
        <end position="488"/>
    </location>
</feature>
<evidence type="ECO:0000256" key="2">
    <source>
        <dbReference type="ARBA" id="ARBA00022801"/>
    </source>
</evidence>
<sequence length="1037" mass="119070">MQTQVQPLKIYNASAGSGKTYTLVQDYLKIVLHHKDPLKFRSILAMTFTNKAANEMKERVLSALIDLSKTNHLKTPEQLDFLENTAKNIKLAPDIIEIRAKAILNKILHNYSSFSVMTIDKFTHKIIRTFAKDLDISIDFNVEMDTTGFLQSITDLLMDEIGRNQKLTGLLLRYTNHNLDNERSWNIKRDIYEFTTLLLKEDALEAIEHLKDLNEEDFISIGENLKKENAIILQELTSTAEAAIHLIKSYHLEDEDFASKSNGVYGFFKRTLSRVDALSKMTPPSKTILKYTESNEFSHKKSPHKATIDSISDLLGKYVLQLNQIITVSVPQLKLNKEINKNLNNLAILKYILALIEKVKADENILLLSDFYKEIAAIITRERVPFIYERLGIRYQHFLLDEFQDTSQMQWVNLIPLVHNSLAQQHENLIVGDGKQAIYRWRNGEVEQFTKLPGEIHNPKGIPSLKEAENLFSVMGRKENLESNYRSSAEIVNFNNTFFTELSQQISAPLAYIYDGLNQAVTKKFKGYVEATFFTDNDEDAQLENVLNTVKKAVNAGFSFSDICIITRNNRNGANIANYLTDHDYPVISPDSLFIGKDKYVQFLHYLMQSLTNFNDKNAQVKTIEHYCEITAAVVPDFIIDKSLPFPSLENYFEAFGIHVLAPEHFQNIYEYVEFLLETFDIDATDNVYLQFFMESIHQFEVNKNVNIRAFLDWFKDKGKEKSIISPEGSNAISIMTIHKSKGLQFPVVICPLFNWSPKLDRQQIWVIAPGERLPAYFVKTTKYLAETPLKDLYEIEKAKFELDTINMLYVAFTRPEIALFITGDMSSTVVKNQIEPLVKNMPDFSLIGDTYRYGELINYKPAKKVSKEKFEIQFLKQKMNKPSLSYKSALEWDIESLDEKRNFGTMVHHVLSILKTPQELPSKLKELAIKQGLTNKEVIALEQYISPLFKNERFAAYFTPEAMNETALIDNHGMKFIPDKIIQTATEVLVVDFKTGQNSPAHLKQVGQYIKLLKDMGHDNVNGELCYTEGMTFITV</sequence>
<gene>
    <name evidence="12" type="ORF">DNU06_12835</name>
</gene>
<evidence type="ECO:0000256" key="8">
    <source>
        <dbReference type="ARBA" id="ARBA00048988"/>
    </source>
</evidence>
<evidence type="ECO:0000256" key="7">
    <source>
        <dbReference type="ARBA" id="ARBA00034808"/>
    </source>
</evidence>
<keyword evidence="5" id="KW-0413">Isomerase</keyword>
<comment type="catalytic activity">
    <reaction evidence="6">
        <text>Couples ATP hydrolysis with the unwinding of duplex DNA by translocating in the 3'-5' direction.</text>
        <dbReference type="EC" id="5.6.2.4"/>
    </reaction>
</comment>
<evidence type="ECO:0000259" key="11">
    <source>
        <dbReference type="PROSITE" id="PS51217"/>
    </source>
</evidence>
<feature type="binding site" evidence="9">
    <location>
        <begin position="13"/>
        <end position="20"/>
    </location>
    <ligand>
        <name>ATP</name>
        <dbReference type="ChEBI" id="CHEBI:30616"/>
    </ligand>
</feature>
<accession>A0A2W1MYW8</accession>
<evidence type="ECO:0000256" key="4">
    <source>
        <dbReference type="ARBA" id="ARBA00022840"/>
    </source>
</evidence>
<dbReference type="AlphaFoldDB" id="A0A2W1MYW8"/>
<keyword evidence="3 9" id="KW-0347">Helicase</keyword>
<evidence type="ECO:0000256" key="5">
    <source>
        <dbReference type="ARBA" id="ARBA00023235"/>
    </source>
</evidence>
<keyword evidence="2 9" id="KW-0378">Hydrolase</keyword>
<keyword evidence="1 9" id="KW-0547">Nucleotide-binding</keyword>
<dbReference type="GO" id="GO:0003677">
    <property type="term" value="F:DNA binding"/>
    <property type="evidence" value="ECO:0007669"/>
    <property type="project" value="InterPro"/>
</dbReference>
<organism evidence="12 13">
    <name type="scientific">Putridiphycobacter roseus</name>
    <dbReference type="NCBI Taxonomy" id="2219161"/>
    <lineage>
        <taxon>Bacteria</taxon>
        <taxon>Pseudomonadati</taxon>
        <taxon>Bacteroidota</taxon>
        <taxon>Flavobacteriia</taxon>
        <taxon>Flavobacteriales</taxon>
        <taxon>Crocinitomicaceae</taxon>
        <taxon>Putridiphycobacter</taxon>
    </lineage>
</organism>
<dbReference type="GO" id="GO:0005829">
    <property type="term" value="C:cytosol"/>
    <property type="evidence" value="ECO:0007669"/>
    <property type="project" value="TreeGrafter"/>
</dbReference>
<evidence type="ECO:0000259" key="10">
    <source>
        <dbReference type="PROSITE" id="PS51198"/>
    </source>
</evidence>
<evidence type="ECO:0000256" key="1">
    <source>
        <dbReference type="ARBA" id="ARBA00022741"/>
    </source>
</evidence>
<proteinExistence type="predicted"/>
<keyword evidence="13" id="KW-1185">Reference proteome</keyword>
<evidence type="ECO:0000256" key="9">
    <source>
        <dbReference type="PROSITE-ProRule" id="PRU00560"/>
    </source>
</evidence>
<dbReference type="SUPFAM" id="SSF52540">
    <property type="entry name" value="P-loop containing nucleoside triphosphate hydrolases"/>
    <property type="match status" value="1"/>
</dbReference>
<dbReference type="Pfam" id="PF00580">
    <property type="entry name" value="UvrD-helicase"/>
    <property type="match status" value="1"/>
</dbReference>
<protein>
    <recommendedName>
        <fullName evidence="7">DNA 3'-5' helicase</fullName>
        <ecNumber evidence="7">5.6.2.4</ecNumber>
    </recommendedName>
</protein>
<dbReference type="PROSITE" id="PS51198">
    <property type="entry name" value="UVRD_HELICASE_ATP_BIND"/>
    <property type="match status" value="1"/>
</dbReference>
<comment type="caution">
    <text evidence="12">The sequence shown here is derived from an EMBL/GenBank/DDBJ whole genome shotgun (WGS) entry which is preliminary data.</text>
</comment>
<dbReference type="EC" id="5.6.2.4" evidence="7"/>
<dbReference type="InterPro" id="IPR000212">
    <property type="entry name" value="DNA_helicase_UvrD/REP"/>
</dbReference>
<dbReference type="Proteomes" id="UP000249248">
    <property type="component" value="Unassembled WGS sequence"/>
</dbReference>
<evidence type="ECO:0000256" key="6">
    <source>
        <dbReference type="ARBA" id="ARBA00034617"/>
    </source>
</evidence>
<dbReference type="PANTHER" id="PTHR11070">
    <property type="entry name" value="UVRD / RECB / PCRA DNA HELICASE FAMILY MEMBER"/>
    <property type="match status" value="1"/>
</dbReference>
<name>A0A2W1MYW8_9FLAO</name>
<dbReference type="Gene3D" id="3.40.50.300">
    <property type="entry name" value="P-loop containing nucleotide triphosphate hydrolases"/>
    <property type="match status" value="4"/>
</dbReference>
<dbReference type="InterPro" id="IPR027417">
    <property type="entry name" value="P-loop_NTPase"/>
</dbReference>
<dbReference type="PANTHER" id="PTHR11070:SF67">
    <property type="entry name" value="DNA 3'-5' HELICASE"/>
    <property type="match status" value="1"/>
</dbReference>
<evidence type="ECO:0000313" key="13">
    <source>
        <dbReference type="Proteomes" id="UP000249248"/>
    </source>
</evidence>
<dbReference type="GO" id="GO:0043138">
    <property type="term" value="F:3'-5' DNA helicase activity"/>
    <property type="evidence" value="ECO:0007669"/>
    <property type="project" value="UniProtKB-EC"/>
</dbReference>
<dbReference type="GO" id="GO:0005524">
    <property type="term" value="F:ATP binding"/>
    <property type="evidence" value="ECO:0007669"/>
    <property type="project" value="UniProtKB-UniRule"/>
</dbReference>
<dbReference type="Pfam" id="PF13361">
    <property type="entry name" value="UvrD_C"/>
    <property type="match status" value="1"/>
</dbReference>
<dbReference type="InterPro" id="IPR014017">
    <property type="entry name" value="DNA_helicase_UvrD-like_C"/>
</dbReference>
<dbReference type="RefSeq" id="WP_111063846.1">
    <property type="nucleotide sequence ID" value="NZ_JBHUCU010000005.1"/>
</dbReference>
<keyword evidence="4 9" id="KW-0067">ATP-binding</keyword>
<reference evidence="12 13" key="1">
    <citation type="submission" date="2018-06" db="EMBL/GenBank/DDBJ databases">
        <title>The draft genome sequence of Crocinitomix sp. SM1701.</title>
        <authorList>
            <person name="Zhang X."/>
        </authorList>
    </citation>
    <scope>NUCLEOTIDE SEQUENCE [LARGE SCALE GENOMIC DNA]</scope>
    <source>
        <strain evidence="12 13">SM1701</strain>
    </source>
</reference>